<feature type="transmembrane region" description="Helical" evidence="9">
    <location>
        <begin position="221"/>
        <end position="239"/>
    </location>
</feature>
<comment type="caution">
    <text evidence="10">The sequence shown here is derived from an EMBL/GenBank/DDBJ whole genome shotgun (WGS) entry which is preliminary data.</text>
</comment>
<feature type="transmembrane region" description="Helical" evidence="9">
    <location>
        <begin position="34"/>
        <end position="59"/>
    </location>
</feature>
<keyword evidence="3" id="KW-0285">Flavoprotein</keyword>
<evidence type="ECO:0000256" key="4">
    <source>
        <dbReference type="ARBA" id="ARBA00022643"/>
    </source>
</evidence>
<keyword evidence="7 9" id="KW-1133">Transmembrane helix</keyword>
<evidence type="ECO:0000256" key="9">
    <source>
        <dbReference type="SAM" id="Phobius"/>
    </source>
</evidence>
<protein>
    <submittedName>
        <fullName evidence="10">Uncharacterized protein</fullName>
    </submittedName>
</protein>
<evidence type="ECO:0000256" key="8">
    <source>
        <dbReference type="ARBA" id="ARBA00023136"/>
    </source>
</evidence>
<dbReference type="GO" id="GO:0055085">
    <property type="term" value="P:transmembrane transport"/>
    <property type="evidence" value="ECO:0007669"/>
    <property type="project" value="InterPro"/>
</dbReference>
<accession>A0A1F7WJM1</accession>
<evidence type="ECO:0000256" key="2">
    <source>
        <dbReference type="ARBA" id="ARBA00022553"/>
    </source>
</evidence>
<dbReference type="InterPro" id="IPR004338">
    <property type="entry name" value="NqrB/RnfD"/>
</dbReference>
<dbReference type="Proteomes" id="UP000178735">
    <property type="component" value="Unassembled WGS sequence"/>
</dbReference>
<sequence>MNQFDLAVSIHPYIHSPLSKGAIFLNRLLALSPLALLAVYHYGVMALAAILTAAFFMLLPSYAALKLRGRRLADIEHENYYYALLFALTLPAGASYYMIAAGALALNLLVFFPRGSDALRIINPIAVVSCFLALTFNEKLYFFNGPRAFMSGAWFNPFPSGNNSCGFLFNIHNGEFSAVRESAGGVAGLLSGWHPGHYGELSVTLIAAAFIFLLLKKCVDGAPFIGAVVGLSAAAALLYCGRGFNAVMAEIISHAFASMFLFYSCFVLTDYYSSPQRYSARVLFGALFGALFVILCHYSDGRDCSAFSLAISSSFVPLLDDIFSSGGRRE</sequence>
<proteinExistence type="predicted"/>
<dbReference type="Pfam" id="PF03116">
    <property type="entry name" value="NQR2_RnfD_RnfE"/>
    <property type="match status" value="1"/>
</dbReference>
<evidence type="ECO:0000256" key="1">
    <source>
        <dbReference type="ARBA" id="ARBA00022448"/>
    </source>
</evidence>
<reference evidence="10 11" key="1">
    <citation type="journal article" date="2016" name="Nat. Commun.">
        <title>Thousands of microbial genomes shed light on interconnected biogeochemical processes in an aquifer system.</title>
        <authorList>
            <person name="Anantharaman K."/>
            <person name="Brown C.T."/>
            <person name="Hug L.A."/>
            <person name="Sharon I."/>
            <person name="Castelle C.J."/>
            <person name="Probst A.J."/>
            <person name="Thomas B.C."/>
            <person name="Singh A."/>
            <person name="Wilkins M.J."/>
            <person name="Karaoz U."/>
            <person name="Brodie E.L."/>
            <person name="Williams K.H."/>
            <person name="Hubbard S.S."/>
            <person name="Banfield J.F."/>
        </authorList>
    </citation>
    <scope>NUCLEOTIDE SEQUENCE [LARGE SCALE GENOMIC DNA]</scope>
</reference>
<keyword evidence="8 9" id="KW-0472">Membrane</keyword>
<feature type="transmembrane region" description="Helical" evidence="9">
    <location>
        <begin position="80"/>
        <end position="112"/>
    </location>
</feature>
<dbReference type="STRING" id="1817813.A2008_09050"/>
<evidence type="ECO:0000256" key="3">
    <source>
        <dbReference type="ARBA" id="ARBA00022630"/>
    </source>
</evidence>
<feature type="transmembrane region" description="Helical" evidence="9">
    <location>
        <begin position="278"/>
        <end position="298"/>
    </location>
</feature>
<gene>
    <name evidence="10" type="ORF">A2008_09050</name>
</gene>
<name>A0A1F7WJM1_9BACT</name>
<evidence type="ECO:0000256" key="6">
    <source>
        <dbReference type="ARBA" id="ARBA00022967"/>
    </source>
</evidence>
<dbReference type="EMBL" id="MGFH01000213">
    <property type="protein sequence ID" value="OGM02235.1"/>
    <property type="molecule type" value="Genomic_DNA"/>
</dbReference>
<evidence type="ECO:0000256" key="7">
    <source>
        <dbReference type="ARBA" id="ARBA00022989"/>
    </source>
</evidence>
<dbReference type="PANTHER" id="PTHR30578:SF0">
    <property type="entry name" value="ION-TRANSLOCATING OXIDOREDUCTASE COMPLEX SUBUNIT D"/>
    <property type="match status" value="1"/>
</dbReference>
<organism evidence="10 11">
    <name type="scientific">Candidatus Wallbacteria bacterium GWC2_49_35</name>
    <dbReference type="NCBI Taxonomy" id="1817813"/>
    <lineage>
        <taxon>Bacteria</taxon>
        <taxon>Candidatus Walliibacteriota</taxon>
    </lineage>
</organism>
<feature type="transmembrane region" description="Helical" evidence="9">
    <location>
        <begin position="198"/>
        <end position="215"/>
    </location>
</feature>
<keyword evidence="4" id="KW-0288">FMN</keyword>
<dbReference type="PANTHER" id="PTHR30578">
    <property type="entry name" value="ELECTRON TRANSPORT COMPLEX PROTEIN RNFD"/>
    <property type="match status" value="1"/>
</dbReference>
<dbReference type="GO" id="GO:0005886">
    <property type="term" value="C:plasma membrane"/>
    <property type="evidence" value="ECO:0007669"/>
    <property type="project" value="TreeGrafter"/>
</dbReference>
<dbReference type="AlphaFoldDB" id="A0A1F7WJM1"/>
<keyword evidence="1" id="KW-0813">Transport</keyword>
<keyword evidence="5 9" id="KW-0812">Transmembrane</keyword>
<evidence type="ECO:0000256" key="5">
    <source>
        <dbReference type="ARBA" id="ARBA00022692"/>
    </source>
</evidence>
<keyword evidence="2" id="KW-0597">Phosphoprotein</keyword>
<evidence type="ECO:0000313" key="10">
    <source>
        <dbReference type="EMBL" id="OGM02235.1"/>
    </source>
</evidence>
<evidence type="ECO:0000313" key="11">
    <source>
        <dbReference type="Proteomes" id="UP000178735"/>
    </source>
</evidence>
<feature type="transmembrane region" description="Helical" evidence="9">
    <location>
        <begin position="251"/>
        <end position="272"/>
    </location>
</feature>
<keyword evidence="6" id="KW-1278">Translocase</keyword>